<sequence length="205" mass="22254">MEAIQGQADDGTEFGGPGSQTQDDEELTDGNKAPWMGSFVGEFEGTTSDLSASCVGDSRDQGEKLTTARHKEHYPKSALNILHIGSSRNVPAFALPLIMDVLHPTDTSPSPNVQDLPDAPSNQDVDLITSTSRSLADHFSKLIAVVEKLNTTMEGQKATMEKVETTLVDHGRKFNILTKDALKTLDDQPYDEKALDDESTCLALY</sequence>
<dbReference type="AlphaFoldDB" id="A0A164PLG6"/>
<evidence type="ECO:0000313" key="3">
    <source>
        <dbReference type="Proteomes" id="UP000076722"/>
    </source>
</evidence>
<organism evidence="2 3">
    <name type="scientific">Sistotremastrum niveocremeum HHB9708</name>
    <dbReference type="NCBI Taxonomy" id="1314777"/>
    <lineage>
        <taxon>Eukaryota</taxon>
        <taxon>Fungi</taxon>
        <taxon>Dikarya</taxon>
        <taxon>Basidiomycota</taxon>
        <taxon>Agaricomycotina</taxon>
        <taxon>Agaricomycetes</taxon>
        <taxon>Sistotremastrales</taxon>
        <taxon>Sistotremastraceae</taxon>
        <taxon>Sertulicium</taxon>
        <taxon>Sertulicium niveocremeum</taxon>
    </lineage>
</organism>
<evidence type="ECO:0000256" key="1">
    <source>
        <dbReference type="SAM" id="MobiDB-lite"/>
    </source>
</evidence>
<proteinExistence type="predicted"/>
<dbReference type="EMBL" id="KV419432">
    <property type="protein sequence ID" value="KZS88847.1"/>
    <property type="molecule type" value="Genomic_DNA"/>
</dbReference>
<dbReference type="Proteomes" id="UP000076722">
    <property type="component" value="Unassembled WGS sequence"/>
</dbReference>
<keyword evidence="3" id="KW-1185">Reference proteome</keyword>
<gene>
    <name evidence="2" type="ORF">SISNIDRAFT_528435</name>
</gene>
<evidence type="ECO:0000313" key="2">
    <source>
        <dbReference type="EMBL" id="KZS88847.1"/>
    </source>
</evidence>
<feature type="region of interest" description="Disordered" evidence="1">
    <location>
        <begin position="1"/>
        <end position="71"/>
    </location>
</feature>
<name>A0A164PLG6_9AGAM</name>
<reference evidence="2 3" key="1">
    <citation type="journal article" date="2016" name="Mol. Biol. Evol.">
        <title>Comparative Genomics of Early-Diverging Mushroom-Forming Fungi Provides Insights into the Origins of Lignocellulose Decay Capabilities.</title>
        <authorList>
            <person name="Nagy L.G."/>
            <person name="Riley R."/>
            <person name="Tritt A."/>
            <person name="Adam C."/>
            <person name="Daum C."/>
            <person name="Floudas D."/>
            <person name="Sun H."/>
            <person name="Yadav J.S."/>
            <person name="Pangilinan J."/>
            <person name="Larsson K.H."/>
            <person name="Matsuura K."/>
            <person name="Barry K."/>
            <person name="Labutti K."/>
            <person name="Kuo R."/>
            <person name="Ohm R.A."/>
            <person name="Bhattacharya S.S."/>
            <person name="Shirouzu T."/>
            <person name="Yoshinaga Y."/>
            <person name="Martin F.M."/>
            <person name="Grigoriev I.V."/>
            <person name="Hibbett D.S."/>
        </authorList>
    </citation>
    <scope>NUCLEOTIDE SEQUENCE [LARGE SCALE GENOMIC DNA]</scope>
    <source>
        <strain evidence="2 3">HHB9708</strain>
    </source>
</reference>
<accession>A0A164PLG6</accession>
<protein>
    <submittedName>
        <fullName evidence="2">Uncharacterized protein</fullName>
    </submittedName>
</protein>